<gene>
    <name evidence="1" type="ORF">ABS30_07695</name>
</gene>
<evidence type="ECO:0008006" key="3">
    <source>
        <dbReference type="Google" id="ProtNLM"/>
    </source>
</evidence>
<dbReference type="Gene3D" id="3.10.129.10">
    <property type="entry name" value="Hotdog Thioesterase"/>
    <property type="match status" value="1"/>
</dbReference>
<comment type="caution">
    <text evidence="1">The sequence shown here is derived from an EMBL/GenBank/DDBJ whole genome shotgun (WGS) entry which is preliminary data.</text>
</comment>
<dbReference type="EMBL" id="LIDJ01000257">
    <property type="protein sequence ID" value="KRP27646.1"/>
    <property type="molecule type" value="Genomic_DNA"/>
</dbReference>
<dbReference type="SUPFAM" id="SSF54637">
    <property type="entry name" value="Thioesterase/thiol ester dehydrase-isomerase"/>
    <property type="match status" value="2"/>
</dbReference>
<proteinExistence type="predicted"/>
<protein>
    <recommendedName>
        <fullName evidence="3">MaoC-like domain-containing protein</fullName>
    </recommendedName>
</protein>
<evidence type="ECO:0000313" key="2">
    <source>
        <dbReference type="Proteomes" id="UP000052138"/>
    </source>
</evidence>
<sequence>MATDFTITALNDATDSENRMHSDEVAARYGFAGALVSGVNVFGYMTQPLVAEFGAEWLSNTGFDVRFLLPAYEQDAVSVTSTKAEESMQANSRHRIDTCASNQHDITLAKLSSWPLGPIDSSRAQAMRVQAKQEAAIYEEAARPELSWDVIHLERAAPTWHWTPSKEDNDRHVEAQRDPAACYRGTDALIHPYFLLDTCNRALMRLYVLPAWIHVGTVGSMIRAIKVGEAITVDCRPIERWERKGHQFIRLYIAMFSQDDLVFEAEHTAIFSIAAKQLSK</sequence>
<dbReference type="AlphaFoldDB" id="A0A0R2X1P0"/>
<name>A0A0R2X1P0_9GAMM</name>
<accession>A0A0R2X1P0</accession>
<reference evidence="1 2" key="1">
    <citation type="submission" date="2015-10" db="EMBL/GenBank/DDBJ databases">
        <title>Metagenome-Assembled Genomes uncover a global brackish microbiome.</title>
        <authorList>
            <person name="Hugerth L.W."/>
            <person name="Larsson J."/>
            <person name="Alneberg J."/>
            <person name="Lindh M.V."/>
            <person name="Legrand C."/>
            <person name="Pinhassi J."/>
            <person name="Andersson A.F."/>
        </authorList>
    </citation>
    <scope>NUCLEOTIDE SEQUENCE [LARGE SCALE GENOMIC DNA]</scope>
    <source>
        <strain evidence="1">BACL3 MAG-120924-bin41</strain>
    </source>
</reference>
<evidence type="ECO:0000313" key="1">
    <source>
        <dbReference type="EMBL" id="KRP27646.1"/>
    </source>
</evidence>
<dbReference type="Proteomes" id="UP000052138">
    <property type="component" value="Unassembled WGS sequence"/>
</dbReference>
<dbReference type="InterPro" id="IPR029069">
    <property type="entry name" value="HotDog_dom_sf"/>
</dbReference>
<organism evidence="1 2">
    <name type="scientific">OM182 bacterium BACL3 MAG-120924-bin41</name>
    <dbReference type="NCBI Taxonomy" id="1655632"/>
    <lineage>
        <taxon>Bacteria</taxon>
        <taxon>Pseudomonadati</taxon>
        <taxon>Pseudomonadota</taxon>
        <taxon>Gammaproteobacteria</taxon>
        <taxon>OMG group</taxon>
        <taxon>OM182 clade</taxon>
    </lineage>
</organism>